<reference evidence="2" key="1">
    <citation type="journal article" date="2019" name="Gigascience">
        <title>De novo genome assembly of the endangered Acer yangbiense, a plant species with extremely small populations endemic to Yunnan Province, China.</title>
        <authorList>
            <person name="Yang J."/>
            <person name="Wariss H.M."/>
            <person name="Tao L."/>
            <person name="Zhang R."/>
            <person name="Yun Q."/>
            <person name="Hollingsworth P."/>
            <person name="Dao Z."/>
            <person name="Luo G."/>
            <person name="Guo H."/>
            <person name="Ma Y."/>
            <person name="Sun W."/>
        </authorList>
    </citation>
    <scope>NUCLEOTIDE SEQUENCE [LARGE SCALE GENOMIC DNA]</scope>
    <source>
        <strain evidence="2">cv. br00</strain>
    </source>
</reference>
<accession>A0A5N5KVG3</accession>
<dbReference type="Proteomes" id="UP000326939">
    <property type="component" value="Chromosome 11"/>
</dbReference>
<dbReference type="EMBL" id="VDCV01000011">
    <property type="protein sequence ID" value="KAB5534433.1"/>
    <property type="molecule type" value="Genomic_DNA"/>
</dbReference>
<evidence type="ECO:0000313" key="2">
    <source>
        <dbReference type="Proteomes" id="UP000326939"/>
    </source>
</evidence>
<protein>
    <submittedName>
        <fullName evidence="1">Uncharacterized protein</fullName>
    </submittedName>
</protein>
<name>A0A5N5KVG3_9ROSI</name>
<dbReference type="AlphaFoldDB" id="A0A5N5KVG3"/>
<sequence>MGHFNEITSPTVKHESSFSKSRESQFLHMMIICNLVDLGYHGLGFTWQCHIHGTVWYWAKRLDRALSNLDRHIVGCRTCVISRNSTILGFCRKHAIVGGRHFRFEAAWTTHPSYQELVSGGDKRRLEAGLNVVQRCLESYMNEAFLSLVLTS</sequence>
<evidence type="ECO:0000313" key="1">
    <source>
        <dbReference type="EMBL" id="KAB5534433.1"/>
    </source>
</evidence>
<keyword evidence="2" id="KW-1185">Reference proteome</keyword>
<comment type="caution">
    <text evidence="1">The sequence shown here is derived from an EMBL/GenBank/DDBJ whole genome shotgun (WGS) entry which is preliminary data.</text>
</comment>
<gene>
    <name evidence="1" type="ORF">DKX38_017519</name>
</gene>
<proteinExistence type="predicted"/>
<organism evidence="1 2">
    <name type="scientific">Salix brachista</name>
    <dbReference type="NCBI Taxonomy" id="2182728"/>
    <lineage>
        <taxon>Eukaryota</taxon>
        <taxon>Viridiplantae</taxon>
        <taxon>Streptophyta</taxon>
        <taxon>Embryophyta</taxon>
        <taxon>Tracheophyta</taxon>
        <taxon>Spermatophyta</taxon>
        <taxon>Magnoliopsida</taxon>
        <taxon>eudicotyledons</taxon>
        <taxon>Gunneridae</taxon>
        <taxon>Pentapetalae</taxon>
        <taxon>rosids</taxon>
        <taxon>fabids</taxon>
        <taxon>Malpighiales</taxon>
        <taxon>Salicaceae</taxon>
        <taxon>Saliceae</taxon>
        <taxon>Salix</taxon>
    </lineage>
</organism>